<proteinExistence type="predicted"/>
<dbReference type="AlphaFoldDB" id="A0A5E7HX29"/>
<dbReference type="EMBL" id="CABVIC010000001">
    <property type="protein sequence ID" value="VVO68615.1"/>
    <property type="molecule type" value="Genomic_DNA"/>
</dbReference>
<protein>
    <submittedName>
        <fullName evidence="1">Uncharacterized protein</fullName>
    </submittedName>
</protein>
<name>A0A5E7HX29_PSEFL</name>
<sequence>MVINDSAMTTANVPDAIDDSGALFHEADRLSERAYAVLEEPFSTDTMHKFTEARKRADEKYRHAWQQWQYAHGGRSH</sequence>
<accession>A0A5E7HX29</accession>
<dbReference type="Proteomes" id="UP000326067">
    <property type="component" value="Unassembled WGS sequence"/>
</dbReference>
<reference evidence="1 2" key="1">
    <citation type="submission" date="2019-09" db="EMBL/GenBank/DDBJ databases">
        <authorList>
            <person name="Chandra G."/>
            <person name="Truman W A."/>
        </authorList>
    </citation>
    <scope>NUCLEOTIDE SEQUENCE [LARGE SCALE GENOMIC DNA]</scope>
    <source>
        <strain evidence="1">PS847</strain>
    </source>
</reference>
<gene>
    <name evidence="1" type="ORF">PS847_01186</name>
</gene>
<organism evidence="1 2">
    <name type="scientific">Pseudomonas fluorescens</name>
    <dbReference type="NCBI Taxonomy" id="294"/>
    <lineage>
        <taxon>Bacteria</taxon>
        <taxon>Pseudomonadati</taxon>
        <taxon>Pseudomonadota</taxon>
        <taxon>Gammaproteobacteria</taxon>
        <taxon>Pseudomonadales</taxon>
        <taxon>Pseudomonadaceae</taxon>
        <taxon>Pseudomonas</taxon>
    </lineage>
</organism>
<evidence type="ECO:0000313" key="2">
    <source>
        <dbReference type="Proteomes" id="UP000326067"/>
    </source>
</evidence>
<evidence type="ECO:0000313" key="1">
    <source>
        <dbReference type="EMBL" id="VVO68615.1"/>
    </source>
</evidence>